<dbReference type="Proteomes" id="UP000593578">
    <property type="component" value="Unassembled WGS sequence"/>
</dbReference>
<feature type="region of interest" description="Disordered" evidence="1">
    <location>
        <begin position="1"/>
        <end position="25"/>
    </location>
</feature>
<gene>
    <name evidence="2" type="ORF">Gorai_021188</name>
</gene>
<evidence type="ECO:0000256" key="1">
    <source>
        <dbReference type="SAM" id="MobiDB-lite"/>
    </source>
</evidence>
<accession>A0A7J8NPM2</accession>
<evidence type="ECO:0000313" key="2">
    <source>
        <dbReference type="EMBL" id="MBA0578917.1"/>
    </source>
</evidence>
<name>A0A7J8NPM2_GOSRA</name>
<feature type="non-terminal residue" evidence="2">
    <location>
        <position position="148"/>
    </location>
</feature>
<comment type="caution">
    <text evidence="2">The sequence shown here is derived from an EMBL/GenBank/DDBJ whole genome shotgun (WGS) entry which is preliminary data.</text>
</comment>
<reference evidence="2 3" key="1">
    <citation type="journal article" date="2019" name="Genome Biol. Evol.">
        <title>Insights into the evolution of the New World diploid cottons (Gossypium, subgenus Houzingenia) based on genome sequencing.</title>
        <authorList>
            <person name="Grover C.E."/>
            <person name="Arick M.A. 2nd"/>
            <person name="Thrash A."/>
            <person name="Conover J.L."/>
            <person name="Sanders W.S."/>
            <person name="Peterson D.G."/>
            <person name="Frelichowski J.E."/>
            <person name="Scheffler J.A."/>
            <person name="Scheffler B.E."/>
            <person name="Wendel J.F."/>
        </authorList>
    </citation>
    <scope>NUCLEOTIDE SEQUENCE [LARGE SCALE GENOMIC DNA]</scope>
    <source>
        <strain evidence="2">8</strain>
        <tissue evidence="2">Leaf</tissue>
    </source>
</reference>
<protein>
    <submittedName>
        <fullName evidence="2">Uncharacterized protein</fullName>
    </submittedName>
</protein>
<evidence type="ECO:0000313" key="3">
    <source>
        <dbReference type="Proteomes" id="UP000593578"/>
    </source>
</evidence>
<sequence>ANPLGSNSGVGQATKKVRTKSNLPPDTDDLTNVAMVEDFAFMDGDVITEVVDGILSITFSNQTIGPVVKLDVHIVSARRGRFVWLAVCVDFRKPLVSKGRRGTLRDVDAGGGNVFLAILLQSSDITTIYVYSGSRTTNFLSAYDHILV</sequence>
<dbReference type="EMBL" id="JABEZZ010000001">
    <property type="protein sequence ID" value="MBA0578917.1"/>
    <property type="molecule type" value="Genomic_DNA"/>
</dbReference>
<organism evidence="2 3">
    <name type="scientific">Gossypium raimondii</name>
    <name type="common">Peruvian cotton</name>
    <name type="synonym">Gossypium klotzschianum subsp. raimondii</name>
    <dbReference type="NCBI Taxonomy" id="29730"/>
    <lineage>
        <taxon>Eukaryota</taxon>
        <taxon>Viridiplantae</taxon>
        <taxon>Streptophyta</taxon>
        <taxon>Embryophyta</taxon>
        <taxon>Tracheophyta</taxon>
        <taxon>Spermatophyta</taxon>
        <taxon>Magnoliopsida</taxon>
        <taxon>eudicotyledons</taxon>
        <taxon>Gunneridae</taxon>
        <taxon>Pentapetalae</taxon>
        <taxon>rosids</taxon>
        <taxon>malvids</taxon>
        <taxon>Malvales</taxon>
        <taxon>Malvaceae</taxon>
        <taxon>Malvoideae</taxon>
        <taxon>Gossypium</taxon>
    </lineage>
</organism>
<feature type="compositionally biased region" description="Polar residues" evidence="1">
    <location>
        <begin position="1"/>
        <end position="11"/>
    </location>
</feature>
<proteinExistence type="predicted"/>
<dbReference type="AlphaFoldDB" id="A0A7J8NPM2"/>